<dbReference type="EMBL" id="MU151569">
    <property type="protein sequence ID" value="KAF9442777.1"/>
    <property type="molecule type" value="Genomic_DNA"/>
</dbReference>
<dbReference type="GO" id="GO:0006310">
    <property type="term" value="P:DNA recombination"/>
    <property type="evidence" value="ECO:0007669"/>
    <property type="project" value="InterPro"/>
</dbReference>
<dbReference type="OrthoDB" id="3163890at2759"/>
<gene>
    <name evidence="1" type="ORF">P691DRAFT_626746</name>
</gene>
<dbReference type="GO" id="GO:0003677">
    <property type="term" value="F:DNA binding"/>
    <property type="evidence" value="ECO:0007669"/>
    <property type="project" value="InterPro"/>
</dbReference>
<protein>
    <recommendedName>
        <fullName evidence="3">Integrase</fullName>
    </recommendedName>
</protein>
<feature type="non-terminal residue" evidence="1">
    <location>
        <position position="1"/>
    </location>
</feature>
<reference evidence="1" key="1">
    <citation type="submission" date="2020-11" db="EMBL/GenBank/DDBJ databases">
        <authorList>
            <consortium name="DOE Joint Genome Institute"/>
            <person name="Ahrendt S."/>
            <person name="Riley R."/>
            <person name="Andreopoulos W."/>
            <person name="Labutti K."/>
            <person name="Pangilinan J."/>
            <person name="Ruiz-Duenas F.J."/>
            <person name="Barrasa J.M."/>
            <person name="Sanchez-Garcia M."/>
            <person name="Camarero S."/>
            <person name="Miyauchi S."/>
            <person name="Serrano A."/>
            <person name="Linde D."/>
            <person name="Babiker R."/>
            <person name="Drula E."/>
            <person name="Ayuso-Fernandez I."/>
            <person name="Pacheco R."/>
            <person name="Padilla G."/>
            <person name="Ferreira P."/>
            <person name="Barriuso J."/>
            <person name="Kellner H."/>
            <person name="Castanera R."/>
            <person name="Alfaro M."/>
            <person name="Ramirez L."/>
            <person name="Pisabarro A.G."/>
            <person name="Kuo A."/>
            <person name="Tritt A."/>
            <person name="Lipzen A."/>
            <person name="He G."/>
            <person name="Yan M."/>
            <person name="Ng V."/>
            <person name="Cullen D."/>
            <person name="Martin F."/>
            <person name="Rosso M.-N."/>
            <person name="Henrissat B."/>
            <person name="Hibbett D."/>
            <person name="Martinez A.T."/>
            <person name="Grigoriev I.V."/>
        </authorList>
    </citation>
    <scope>NUCLEOTIDE SEQUENCE</scope>
    <source>
        <strain evidence="1">MF-IS2</strain>
    </source>
</reference>
<dbReference type="Gene3D" id="1.10.443.10">
    <property type="entry name" value="Intergrase catalytic core"/>
    <property type="match status" value="1"/>
</dbReference>
<evidence type="ECO:0008006" key="3">
    <source>
        <dbReference type="Google" id="ProtNLM"/>
    </source>
</evidence>
<name>A0A9P6BX85_9AGAR</name>
<comment type="caution">
    <text evidence="1">The sequence shown here is derived from an EMBL/GenBank/DDBJ whole genome shotgun (WGS) entry which is preliminary data.</text>
</comment>
<evidence type="ECO:0000313" key="1">
    <source>
        <dbReference type="EMBL" id="KAF9442777.1"/>
    </source>
</evidence>
<sequence length="95" mass="11215">IMRQLYEYNTEPSQYSLIYASKHSQQDPAIDGNWAGPILQRLLYLAYTLAFTCLLRIDELLKITMDHVELDDEYDPYCKTLKLTLPFWKTNQYGC</sequence>
<evidence type="ECO:0000313" key="2">
    <source>
        <dbReference type="Proteomes" id="UP000807342"/>
    </source>
</evidence>
<accession>A0A9P6BX85</accession>
<dbReference type="GO" id="GO:0015074">
    <property type="term" value="P:DNA integration"/>
    <property type="evidence" value="ECO:0007669"/>
    <property type="project" value="InterPro"/>
</dbReference>
<dbReference type="Proteomes" id="UP000807342">
    <property type="component" value="Unassembled WGS sequence"/>
</dbReference>
<organism evidence="1 2">
    <name type="scientific">Macrolepiota fuliginosa MF-IS2</name>
    <dbReference type="NCBI Taxonomy" id="1400762"/>
    <lineage>
        <taxon>Eukaryota</taxon>
        <taxon>Fungi</taxon>
        <taxon>Dikarya</taxon>
        <taxon>Basidiomycota</taxon>
        <taxon>Agaricomycotina</taxon>
        <taxon>Agaricomycetes</taxon>
        <taxon>Agaricomycetidae</taxon>
        <taxon>Agaricales</taxon>
        <taxon>Agaricineae</taxon>
        <taxon>Agaricaceae</taxon>
        <taxon>Macrolepiota</taxon>
    </lineage>
</organism>
<keyword evidence="2" id="KW-1185">Reference proteome</keyword>
<proteinExistence type="predicted"/>
<dbReference type="InterPro" id="IPR013762">
    <property type="entry name" value="Integrase-like_cat_sf"/>
</dbReference>
<dbReference type="AlphaFoldDB" id="A0A9P6BX85"/>
<feature type="non-terminal residue" evidence="1">
    <location>
        <position position="95"/>
    </location>
</feature>